<dbReference type="PANTHER" id="PTHR45672:SF3">
    <property type="entry name" value="THIOREDOXIN DOMAIN-CONTAINING PROTEIN 5"/>
    <property type="match status" value="1"/>
</dbReference>
<dbReference type="PROSITE" id="PS00194">
    <property type="entry name" value="THIOREDOXIN_1"/>
    <property type="match status" value="1"/>
</dbReference>
<dbReference type="InterPro" id="IPR013766">
    <property type="entry name" value="Thioredoxin_domain"/>
</dbReference>
<feature type="non-terminal residue" evidence="4">
    <location>
        <position position="242"/>
    </location>
</feature>
<name>A0A4V1ISZ4_9FUNG</name>
<sequence>PKWLDAQRRVKANQARTPLRLGKVLCEHYESLCQEQNVQLYPSIRLYHRGAFIREYENLDAPTDGFYDWILQQIKAFNSKVTDSMHTTGDASSYPGEDRHVADDADISAAAGVLSAAAAVEAVADDVDATASTAQVASDVAAWTALARDAAKPRVVPNPDGIVVEMFEQDFAAQLDKGPWFIMFHASWCGHCQHLAPVWERLGPELLQQVNVGKIECTVNPNACNNYAIRGYPTLKYINQAA</sequence>
<evidence type="ECO:0000259" key="3">
    <source>
        <dbReference type="PROSITE" id="PS51352"/>
    </source>
</evidence>
<dbReference type="InterPro" id="IPR017937">
    <property type="entry name" value="Thioredoxin_CS"/>
</dbReference>
<protein>
    <submittedName>
        <fullName evidence="4">Thioredoxin-domain-containing protein</fullName>
    </submittedName>
</protein>
<proteinExistence type="inferred from homology"/>
<evidence type="ECO:0000313" key="5">
    <source>
        <dbReference type="Proteomes" id="UP000268535"/>
    </source>
</evidence>
<keyword evidence="2" id="KW-0732">Signal</keyword>
<dbReference type="PROSITE" id="PS51352">
    <property type="entry name" value="THIOREDOXIN_2"/>
    <property type="match status" value="1"/>
</dbReference>
<dbReference type="SUPFAM" id="SSF52833">
    <property type="entry name" value="Thioredoxin-like"/>
    <property type="match status" value="2"/>
</dbReference>
<dbReference type="Pfam" id="PF00085">
    <property type="entry name" value="Thioredoxin"/>
    <property type="match status" value="1"/>
</dbReference>
<dbReference type="Proteomes" id="UP000268535">
    <property type="component" value="Unassembled WGS sequence"/>
</dbReference>
<dbReference type="GO" id="GO:0006457">
    <property type="term" value="P:protein folding"/>
    <property type="evidence" value="ECO:0007669"/>
    <property type="project" value="TreeGrafter"/>
</dbReference>
<dbReference type="InterPro" id="IPR051063">
    <property type="entry name" value="PDI"/>
</dbReference>
<dbReference type="Gene3D" id="3.40.30.10">
    <property type="entry name" value="Glutaredoxin"/>
    <property type="match status" value="2"/>
</dbReference>
<dbReference type="GO" id="GO:0005783">
    <property type="term" value="C:endoplasmic reticulum"/>
    <property type="evidence" value="ECO:0007669"/>
    <property type="project" value="TreeGrafter"/>
</dbReference>
<dbReference type="PANTHER" id="PTHR45672">
    <property type="entry name" value="PROTEIN DISULFIDE-ISOMERASE C17H9.14C-RELATED"/>
    <property type="match status" value="1"/>
</dbReference>
<dbReference type="EMBL" id="ML012300">
    <property type="protein sequence ID" value="RKO95267.1"/>
    <property type="molecule type" value="Genomic_DNA"/>
</dbReference>
<dbReference type="AlphaFoldDB" id="A0A4V1ISZ4"/>
<accession>A0A4V1ISZ4</accession>
<feature type="non-terminal residue" evidence="4">
    <location>
        <position position="1"/>
    </location>
</feature>
<gene>
    <name evidence="4" type="ORF">CAUPRSCDRAFT_13019</name>
</gene>
<evidence type="ECO:0000313" key="4">
    <source>
        <dbReference type="EMBL" id="RKO95267.1"/>
    </source>
</evidence>
<reference evidence="5" key="1">
    <citation type="journal article" date="2018" name="Nat. Microbiol.">
        <title>Leveraging single-cell genomics to expand the fungal tree of life.</title>
        <authorList>
            <person name="Ahrendt S.R."/>
            <person name="Quandt C.A."/>
            <person name="Ciobanu D."/>
            <person name="Clum A."/>
            <person name="Salamov A."/>
            <person name="Andreopoulos B."/>
            <person name="Cheng J.F."/>
            <person name="Woyke T."/>
            <person name="Pelin A."/>
            <person name="Henrissat B."/>
            <person name="Reynolds N.K."/>
            <person name="Benny G.L."/>
            <person name="Smith M.E."/>
            <person name="James T.Y."/>
            <person name="Grigoriev I.V."/>
        </authorList>
    </citation>
    <scope>NUCLEOTIDE SEQUENCE [LARGE SCALE GENOMIC DNA]</scope>
    <source>
        <strain evidence="5">ATCC 52028</strain>
    </source>
</reference>
<dbReference type="InterPro" id="IPR036249">
    <property type="entry name" value="Thioredoxin-like_sf"/>
</dbReference>
<comment type="similarity">
    <text evidence="1">Belongs to the protein disulfide isomerase family.</text>
</comment>
<dbReference type="GO" id="GO:0003756">
    <property type="term" value="F:protein disulfide isomerase activity"/>
    <property type="evidence" value="ECO:0007669"/>
    <property type="project" value="TreeGrafter"/>
</dbReference>
<dbReference type="CDD" id="cd02961">
    <property type="entry name" value="PDI_a_family"/>
    <property type="match status" value="1"/>
</dbReference>
<feature type="domain" description="Thioredoxin" evidence="3">
    <location>
        <begin position="145"/>
        <end position="242"/>
    </location>
</feature>
<organism evidence="4 5">
    <name type="scientific">Caulochytrium protostelioides</name>
    <dbReference type="NCBI Taxonomy" id="1555241"/>
    <lineage>
        <taxon>Eukaryota</taxon>
        <taxon>Fungi</taxon>
        <taxon>Fungi incertae sedis</taxon>
        <taxon>Chytridiomycota</taxon>
        <taxon>Chytridiomycota incertae sedis</taxon>
        <taxon>Chytridiomycetes</taxon>
        <taxon>Caulochytriales</taxon>
        <taxon>Caulochytriaceae</taxon>
        <taxon>Caulochytrium</taxon>
    </lineage>
</organism>
<evidence type="ECO:0000256" key="2">
    <source>
        <dbReference type="ARBA" id="ARBA00022729"/>
    </source>
</evidence>
<evidence type="ECO:0000256" key="1">
    <source>
        <dbReference type="ARBA" id="ARBA00006347"/>
    </source>
</evidence>